<feature type="region of interest" description="Disordered" evidence="1">
    <location>
        <begin position="1"/>
        <end position="22"/>
    </location>
</feature>
<feature type="region of interest" description="Disordered" evidence="1">
    <location>
        <begin position="193"/>
        <end position="214"/>
    </location>
</feature>
<name>A0A023EIN7_AEDAL</name>
<feature type="non-terminal residue" evidence="2">
    <location>
        <position position="1"/>
    </location>
</feature>
<accession>A0A023EIN7</accession>
<organism evidence="2">
    <name type="scientific">Aedes albopictus</name>
    <name type="common">Asian tiger mosquito</name>
    <name type="synonym">Stegomyia albopicta</name>
    <dbReference type="NCBI Taxonomy" id="7160"/>
    <lineage>
        <taxon>Eukaryota</taxon>
        <taxon>Metazoa</taxon>
        <taxon>Ecdysozoa</taxon>
        <taxon>Arthropoda</taxon>
        <taxon>Hexapoda</taxon>
        <taxon>Insecta</taxon>
        <taxon>Pterygota</taxon>
        <taxon>Neoptera</taxon>
        <taxon>Endopterygota</taxon>
        <taxon>Diptera</taxon>
        <taxon>Nematocera</taxon>
        <taxon>Culicoidea</taxon>
        <taxon>Culicidae</taxon>
        <taxon>Culicinae</taxon>
        <taxon>Aedini</taxon>
        <taxon>Aedes</taxon>
        <taxon>Stegomyia</taxon>
    </lineage>
</organism>
<protein>
    <submittedName>
        <fullName evidence="2">Putative nuclear pore complex protein</fullName>
    </submittedName>
</protein>
<evidence type="ECO:0000256" key="1">
    <source>
        <dbReference type="SAM" id="MobiDB-lite"/>
    </source>
</evidence>
<proteinExistence type="evidence at transcript level"/>
<evidence type="ECO:0000313" key="2">
    <source>
        <dbReference type="EMBL" id="JAC09303.1"/>
    </source>
</evidence>
<dbReference type="AlphaFoldDB" id="A0A023EIN7"/>
<dbReference type="EMBL" id="GAPW01004295">
    <property type="protein sequence ID" value="JAC09303.1"/>
    <property type="molecule type" value="mRNA"/>
</dbReference>
<reference evidence="2" key="1">
    <citation type="journal article" date="2014" name="PLoS Negl. Trop. Dis.">
        <title>Identification and characterization of seminal fluid proteins in the Asian tiger mosquito, Aedes albopictus.</title>
        <authorList>
            <person name="Boes K.E."/>
            <person name="Ribeiro J.M."/>
            <person name="Wong A."/>
            <person name="Harrington L.C."/>
            <person name="Wolfner M.F."/>
            <person name="Sirot L.K."/>
        </authorList>
    </citation>
    <scope>NUCLEOTIDE SEQUENCE</scope>
    <source>
        <tissue evidence="2">Reproductive organs</tissue>
    </source>
</reference>
<feature type="non-terminal residue" evidence="2">
    <location>
        <position position="214"/>
    </location>
</feature>
<sequence>PLVPDCGELGCPNADVPKPPVEAPEVAPPKILPELAPVAVLPNAEVPPKIDPPAPAEGLVTDPNNPPPLAAPAVPKMLDAVVAGAVVATPNGLAGCWVPAVAPPPKMEPVLVGGELGTTEPKRPPPEVPPVAPPNGELVALVVPKIEPPEAALVVATDPNRPVPAGLELVLVTAAVDPKIEIGLDVSVAPVTAPNADVVPDEPPPKMDVPSDFG</sequence>